<reference evidence="2 3" key="1">
    <citation type="submission" date="2017-01" db="EMBL/GenBank/DDBJ databases">
        <title>Novel large sulfur bacteria in the metagenomes of groundwater-fed chemosynthetic microbial mats in the Lake Huron basin.</title>
        <authorList>
            <person name="Sharrar A.M."/>
            <person name="Flood B.E."/>
            <person name="Bailey J.V."/>
            <person name="Jones D.S."/>
            <person name="Biddanda B."/>
            <person name="Ruberg S.A."/>
            <person name="Marcus D.N."/>
            <person name="Dick G.J."/>
        </authorList>
    </citation>
    <scope>NUCLEOTIDE SEQUENCE [LARGE SCALE GENOMIC DNA]</scope>
    <source>
        <strain evidence="2">A7</strain>
    </source>
</reference>
<keyword evidence="1" id="KW-0472">Membrane</keyword>
<evidence type="ECO:0000313" key="3">
    <source>
        <dbReference type="Proteomes" id="UP000192505"/>
    </source>
</evidence>
<evidence type="ECO:0000313" key="2">
    <source>
        <dbReference type="EMBL" id="OQW89038.1"/>
    </source>
</evidence>
<dbReference type="AlphaFoldDB" id="A0A1W9KWL4"/>
<comment type="caution">
    <text evidence="2">The sequence shown here is derived from an EMBL/GenBank/DDBJ whole genome shotgun (WGS) entry which is preliminary data.</text>
</comment>
<sequence>MSPLLTLLATQPQLLAEHLQGYSALLNEELRLASQRWRRQALLQVAVFCSLSVAFVLGGAALMLWAVTEPLPERALWVLWATPMLPLVIAGVCLLMARQPADSENFASLGRQLNADMAMLRTAGAA</sequence>
<feature type="transmembrane region" description="Helical" evidence="1">
    <location>
        <begin position="77"/>
        <end position="97"/>
    </location>
</feature>
<dbReference type="EMBL" id="MTEI01000002">
    <property type="protein sequence ID" value="OQW89038.1"/>
    <property type="molecule type" value="Genomic_DNA"/>
</dbReference>
<proteinExistence type="predicted"/>
<keyword evidence="1" id="KW-1133">Transmembrane helix</keyword>
<evidence type="ECO:0008006" key="4">
    <source>
        <dbReference type="Google" id="ProtNLM"/>
    </source>
</evidence>
<keyword evidence="1" id="KW-0812">Transmembrane</keyword>
<feature type="transmembrane region" description="Helical" evidence="1">
    <location>
        <begin position="41"/>
        <end position="65"/>
    </location>
</feature>
<accession>A0A1W9KWL4</accession>
<evidence type="ECO:0000256" key="1">
    <source>
        <dbReference type="SAM" id="Phobius"/>
    </source>
</evidence>
<organism evidence="2 3">
    <name type="scientific">Rhodoferax ferrireducens</name>
    <dbReference type="NCBI Taxonomy" id="192843"/>
    <lineage>
        <taxon>Bacteria</taxon>
        <taxon>Pseudomonadati</taxon>
        <taxon>Pseudomonadota</taxon>
        <taxon>Betaproteobacteria</taxon>
        <taxon>Burkholderiales</taxon>
        <taxon>Comamonadaceae</taxon>
        <taxon>Rhodoferax</taxon>
    </lineage>
</organism>
<protein>
    <recommendedName>
        <fullName evidence="4">Transmembrane protein</fullName>
    </recommendedName>
</protein>
<name>A0A1W9KWL4_9BURK</name>
<dbReference type="Proteomes" id="UP000192505">
    <property type="component" value="Unassembled WGS sequence"/>
</dbReference>
<gene>
    <name evidence="2" type="ORF">BWK72_03420</name>
</gene>